<comment type="caution">
    <text evidence="2">The sequence shown here is derived from an EMBL/GenBank/DDBJ whole genome shotgun (WGS) entry which is preliminary data.</text>
</comment>
<feature type="compositionally biased region" description="Low complexity" evidence="1">
    <location>
        <begin position="65"/>
        <end position="75"/>
    </location>
</feature>
<dbReference type="EMBL" id="WBMS02000052">
    <property type="protein sequence ID" value="MWA06506.1"/>
    <property type="molecule type" value="Genomic_DNA"/>
</dbReference>
<dbReference type="Proteomes" id="UP000462055">
    <property type="component" value="Unassembled WGS sequence"/>
</dbReference>
<sequence>MALDHTADAGGTVEKADERASAEQPPPPDRPGTAGAPSRGDSRAATAQGGDRSAGAAPTEEPRTSGPASSPSAGAAGEGQGPTEQIDEVPSESADARDAEVVGADSAEVPDAESDDDQPEALGTDGQETEIDSDGDAEPQQAADDLADEADRDGGKKRVVVDKDTDGVGPHSAGPTPEAGGWFGGADQTSPDHTAASDGNSDRPEYPEVTDRSEYTFTEREYAFAEVSPQQAQDMHSQRVPLGMDGARWGECLNELREALANEGIGDADVRLQGPGARFCSEDPKKWFPQNEDELRAKVAEHHRNAPEQDRTQRAENAVSAYRAAGFSQDGRKPVAPFFDSLHRLNLSDRPDGYDFEIVSDDLARRLQEQATDAPDTESRPQGDTRFEHRHHEHAAPALHTWARRWEDTLDREVTLTTFDRQVPDAASHDDDWTVIAPEEPR</sequence>
<name>A0A6I4MVZ4_9ACTN</name>
<gene>
    <name evidence="2" type="ORF">F8568_040395</name>
</gene>
<protein>
    <submittedName>
        <fullName evidence="2">Uncharacterized protein</fullName>
    </submittedName>
</protein>
<feature type="compositionally biased region" description="Basic and acidic residues" evidence="1">
    <location>
        <begin position="200"/>
        <end position="217"/>
    </location>
</feature>
<accession>A0A6I4MVZ4</accession>
<proteinExistence type="predicted"/>
<keyword evidence="3" id="KW-1185">Reference proteome</keyword>
<feature type="region of interest" description="Disordered" evidence="1">
    <location>
        <begin position="1"/>
        <end position="217"/>
    </location>
</feature>
<feature type="compositionally biased region" description="Basic and acidic residues" evidence="1">
    <location>
        <begin position="377"/>
        <end position="387"/>
    </location>
</feature>
<organism evidence="2 3">
    <name type="scientific">Actinomadura physcomitrii</name>
    <dbReference type="NCBI Taxonomy" id="2650748"/>
    <lineage>
        <taxon>Bacteria</taxon>
        <taxon>Bacillati</taxon>
        <taxon>Actinomycetota</taxon>
        <taxon>Actinomycetes</taxon>
        <taxon>Streptosporangiales</taxon>
        <taxon>Thermomonosporaceae</taxon>
        <taxon>Actinomadura</taxon>
    </lineage>
</organism>
<feature type="compositionally biased region" description="Basic and acidic residues" evidence="1">
    <location>
        <begin position="152"/>
        <end position="166"/>
    </location>
</feature>
<feature type="compositionally biased region" description="Acidic residues" evidence="1">
    <location>
        <begin position="108"/>
        <end position="119"/>
    </location>
</feature>
<reference evidence="2" key="1">
    <citation type="submission" date="2019-12" db="EMBL/GenBank/DDBJ databases">
        <title>Actinomadura physcomitrii sp. nov., a novel actinomycete isolated from moss [Physcomitrium sphaericum (Ludw) Fuernr].</title>
        <authorList>
            <person name="Zhuang X."/>
        </authorList>
    </citation>
    <scope>NUCLEOTIDE SEQUENCE [LARGE SCALE GENOMIC DNA]</scope>
    <source>
        <strain evidence="2">LD22</strain>
    </source>
</reference>
<evidence type="ECO:0000313" key="3">
    <source>
        <dbReference type="Proteomes" id="UP000462055"/>
    </source>
</evidence>
<feature type="region of interest" description="Disordered" evidence="1">
    <location>
        <begin position="369"/>
        <end position="394"/>
    </location>
</feature>
<evidence type="ECO:0000256" key="1">
    <source>
        <dbReference type="SAM" id="MobiDB-lite"/>
    </source>
</evidence>
<feature type="compositionally biased region" description="Acidic residues" evidence="1">
    <location>
        <begin position="127"/>
        <end position="137"/>
    </location>
</feature>
<evidence type="ECO:0000313" key="2">
    <source>
        <dbReference type="EMBL" id="MWA06506.1"/>
    </source>
</evidence>
<dbReference type="AlphaFoldDB" id="A0A6I4MVZ4"/>
<dbReference type="RefSeq" id="WP_151599088.1">
    <property type="nucleotide sequence ID" value="NZ_WBMS02000052.1"/>
</dbReference>